<keyword evidence="2" id="KW-0472">Membrane</keyword>
<dbReference type="InterPro" id="IPR001357">
    <property type="entry name" value="BRCT_dom"/>
</dbReference>
<gene>
    <name evidence="4" type="ORF">I6H58_06765</name>
</gene>
<feature type="compositionally biased region" description="Polar residues" evidence="1">
    <location>
        <begin position="308"/>
        <end position="318"/>
    </location>
</feature>
<sequence>MPQLDRLDFVAIDFETANQEHASVCQVGLVKVVDGKIVEEEDWLVIPPTGLDAFSPVNVAIHGIRPNRVRRHGIAWQESLRRIRAIAGELPFIAHNSRFDRSVYEAATIASGLAVPVTRWEDTVALSRWHLVLDNYKLPTVAAAVGAGAFSHHDAAADARACAQIALAIAQRERLASVDALWPPKGRRFSPEWADRSNTAKVSELPQPDPQAPADHPMRGHSVVLTGQLDGMTRWEVFEAIAAGGGKPQKNVTLKTTLLVIADQETLPPGNRMLTTQKARKALEYQERGTGIRIIGAREFRSMLAGSVRTTPSGQQPEKSVRPRAASVDNEPGVGATSEPRVTPNRETAPKPRVTPDPAAKTPPEADSKAPLQPESPAATARLAPARQPVGATPSKVSPTFSDNRMTQGPQRRGMTGKVFGWVLLVGASLVGLLWTLPVGVGLIVSFPGVATTLGVVILTLLILAAMAALGYWGVWLIWLRYRRSDRTPRD</sequence>
<dbReference type="SMART" id="SM00479">
    <property type="entry name" value="EXOIII"/>
    <property type="match status" value="1"/>
</dbReference>
<dbReference type="GO" id="GO:0008408">
    <property type="term" value="F:3'-5' exonuclease activity"/>
    <property type="evidence" value="ECO:0007669"/>
    <property type="project" value="TreeGrafter"/>
</dbReference>
<feature type="compositionally biased region" description="Polar residues" evidence="1">
    <location>
        <begin position="395"/>
        <end position="410"/>
    </location>
</feature>
<proteinExistence type="predicted"/>
<dbReference type="PANTHER" id="PTHR30231:SF42">
    <property type="entry name" value="EXONUCLEASE"/>
    <property type="match status" value="1"/>
</dbReference>
<evidence type="ECO:0000259" key="3">
    <source>
        <dbReference type="PROSITE" id="PS50172"/>
    </source>
</evidence>
<name>A0A7T4MS76_9MICC</name>
<dbReference type="GO" id="GO:0005829">
    <property type="term" value="C:cytosol"/>
    <property type="evidence" value="ECO:0007669"/>
    <property type="project" value="TreeGrafter"/>
</dbReference>
<dbReference type="InterPro" id="IPR036420">
    <property type="entry name" value="BRCT_dom_sf"/>
</dbReference>
<feature type="region of interest" description="Disordered" evidence="1">
    <location>
        <begin position="307"/>
        <end position="412"/>
    </location>
</feature>
<evidence type="ECO:0000313" key="4">
    <source>
        <dbReference type="EMBL" id="QQC58686.1"/>
    </source>
</evidence>
<evidence type="ECO:0000256" key="2">
    <source>
        <dbReference type="SAM" id="Phobius"/>
    </source>
</evidence>
<dbReference type="Proteomes" id="UP000595221">
    <property type="component" value="Chromosome"/>
</dbReference>
<dbReference type="RefSeq" id="WP_198489740.1">
    <property type="nucleotide sequence ID" value="NZ_CP066078.1"/>
</dbReference>
<reference evidence="4 5" key="1">
    <citation type="submission" date="2020-12" db="EMBL/GenBank/DDBJ databases">
        <title>FDA dAtabase for Regulatory Grade micrObial Sequences (FDA-ARGOS): Supporting development and validation of Infectious Disease Dx tests.</title>
        <authorList>
            <person name="Sproer C."/>
            <person name="Gronow S."/>
            <person name="Severitt S."/>
            <person name="Schroder I."/>
            <person name="Tallon L."/>
            <person name="Sadzewicz L."/>
            <person name="Zhao X."/>
            <person name="Boylan J."/>
            <person name="Ott S."/>
            <person name="Bowen H."/>
            <person name="Vavikolanu K."/>
            <person name="Mehta A."/>
            <person name="Aluvathingal J."/>
            <person name="Nadendla S."/>
            <person name="Lowell S."/>
            <person name="Myers T."/>
            <person name="Yan Y."/>
            <person name="Sichtig H."/>
        </authorList>
    </citation>
    <scope>NUCLEOTIDE SEQUENCE [LARGE SCALE GENOMIC DNA]</scope>
    <source>
        <strain evidence="4 5">FDAARGOS_1001</strain>
    </source>
</reference>
<dbReference type="InterPro" id="IPR036397">
    <property type="entry name" value="RNaseH_sf"/>
</dbReference>
<dbReference type="SUPFAM" id="SSF53098">
    <property type="entry name" value="Ribonuclease H-like"/>
    <property type="match status" value="1"/>
</dbReference>
<evidence type="ECO:0000313" key="5">
    <source>
        <dbReference type="Proteomes" id="UP000595221"/>
    </source>
</evidence>
<feature type="transmembrane region" description="Helical" evidence="2">
    <location>
        <begin position="453"/>
        <end position="480"/>
    </location>
</feature>
<dbReference type="PANTHER" id="PTHR30231">
    <property type="entry name" value="DNA POLYMERASE III SUBUNIT EPSILON"/>
    <property type="match status" value="1"/>
</dbReference>
<dbReference type="Gene3D" id="3.30.420.10">
    <property type="entry name" value="Ribonuclease H-like superfamily/Ribonuclease H"/>
    <property type="match status" value="1"/>
</dbReference>
<dbReference type="Gene3D" id="3.40.50.10190">
    <property type="entry name" value="BRCT domain"/>
    <property type="match status" value="1"/>
</dbReference>
<feature type="region of interest" description="Disordered" evidence="1">
    <location>
        <begin position="189"/>
        <end position="219"/>
    </location>
</feature>
<dbReference type="SUPFAM" id="SSF52113">
    <property type="entry name" value="BRCT domain"/>
    <property type="match status" value="1"/>
</dbReference>
<dbReference type="CDD" id="cd17748">
    <property type="entry name" value="BRCT_DNA_ligase_like"/>
    <property type="match status" value="1"/>
</dbReference>
<organism evidence="4 5">
    <name type="scientific">Rothia kristinae</name>
    <dbReference type="NCBI Taxonomy" id="37923"/>
    <lineage>
        <taxon>Bacteria</taxon>
        <taxon>Bacillati</taxon>
        <taxon>Actinomycetota</taxon>
        <taxon>Actinomycetes</taxon>
        <taxon>Micrococcales</taxon>
        <taxon>Micrococcaceae</taxon>
        <taxon>Rothia</taxon>
    </lineage>
</organism>
<dbReference type="Pfam" id="PF00929">
    <property type="entry name" value="RNase_T"/>
    <property type="match status" value="1"/>
</dbReference>
<keyword evidence="2" id="KW-1133">Transmembrane helix</keyword>
<evidence type="ECO:0000256" key="1">
    <source>
        <dbReference type="SAM" id="MobiDB-lite"/>
    </source>
</evidence>
<keyword evidence="2" id="KW-0812">Transmembrane</keyword>
<protein>
    <recommendedName>
        <fullName evidence="3">BRCT domain-containing protein</fullName>
    </recommendedName>
</protein>
<feature type="transmembrane region" description="Helical" evidence="2">
    <location>
        <begin position="419"/>
        <end position="447"/>
    </location>
</feature>
<dbReference type="PROSITE" id="PS50172">
    <property type="entry name" value="BRCT"/>
    <property type="match status" value="1"/>
</dbReference>
<dbReference type="InterPro" id="IPR013520">
    <property type="entry name" value="Ribonucl_H"/>
</dbReference>
<dbReference type="InterPro" id="IPR012337">
    <property type="entry name" value="RNaseH-like_sf"/>
</dbReference>
<dbReference type="GO" id="GO:0003676">
    <property type="term" value="F:nucleic acid binding"/>
    <property type="evidence" value="ECO:0007669"/>
    <property type="project" value="InterPro"/>
</dbReference>
<accession>A0A7T4MS76</accession>
<dbReference type="EMBL" id="CP066078">
    <property type="protein sequence ID" value="QQC58686.1"/>
    <property type="molecule type" value="Genomic_DNA"/>
</dbReference>
<dbReference type="AlphaFoldDB" id="A0A7T4MS76"/>
<feature type="domain" description="BRCT" evidence="3">
    <location>
        <begin position="213"/>
        <end position="295"/>
    </location>
</feature>